<organism evidence="1 2">
    <name type="scientific">Anaerostipes hadrus</name>
    <dbReference type="NCBI Taxonomy" id="649756"/>
    <lineage>
        <taxon>Bacteria</taxon>
        <taxon>Bacillati</taxon>
        <taxon>Bacillota</taxon>
        <taxon>Clostridia</taxon>
        <taxon>Lachnospirales</taxon>
        <taxon>Lachnospiraceae</taxon>
        <taxon>Anaerostipes</taxon>
    </lineage>
</organism>
<dbReference type="RefSeq" id="WP_008390928.1">
    <property type="nucleotide sequence ID" value="NC_021016.1"/>
</dbReference>
<accession>D4N0L9</accession>
<evidence type="ECO:0000313" key="1">
    <source>
        <dbReference type="EMBL" id="CBL38414.1"/>
    </source>
</evidence>
<dbReference type="KEGG" id="bprl:CL2_14680"/>
<dbReference type="AlphaFoldDB" id="D4N0L9"/>
<gene>
    <name evidence="1" type="ORF">CL2_14680</name>
</gene>
<dbReference type="Proteomes" id="UP000008960">
    <property type="component" value="Chromosome"/>
</dbReference>
<dbReference type="PATRIC" id="fig|245018.3.peg.1767"/>
<sequence>MMNRTYLEANYEVISQACKLYRKELTICQAAIIDEHPWLDIDANDYVEFMNTLSLDVFIGNMLWSLLRPASIDICKKLLTNELTFEEFIEKDGGICDINKFHELMERF</sequence>
<evidence type="ECO:0000313" key="2">
    <source>
        <dbReference type="Proteomes" id="UP000008960"/>
    </source>
</evidence>
<name>D4N0L9_ANAHA</name>
<proteinExistence type="predicted"/>
<protein>
    <submittedName>
        <fullName evidence="1">Uncharacterized protein</fullName>
    </submittedName>
</protein>
<reference evidence="1 2" key="1">
    <citation type="submission" date="2010-03" db="EMBL/GenBank/DDBJ databases">
        <title>The genome sequence of Clostridiales sp. SSC/2.</title>
        <authorList>
            <consortium name="metaHIT consortium -- http://www.metahit.eu/"/>
            <person name="Pajon A."/>
            <person name="Turner K."/>
            <person name="Parkhill J."/>
            <person name="Duncan S."/>
            <person name="Flint H."/>
        </authorList>
    </citation>
    <scope>NUCLEOTIDE SEQUENCE [LARGE SCALE GENOMIC DNA]</scope>
    <source>
        <strain evidence="1 2">SSC/2</strain>
    </source>
</reference>
<dbReference type="EMBL" id="FP929061">
    <property type="protein sequence ID" value="CBL38414.1"/>
    <property type="molecule type" value="Genomic_DNA"/>
</dbReference>
<reference evidence="1 2" key="2">
    <citation type="submission" date="2010-03" db="EMBL/GenBank/DDBJ databases">
        <authorList>
            <person name="Pajon A."/>
        </authorList>
    </citation>
    <scope>NUCLEOTIDE SEQUENCE [LARGE SCALE GENOMIC DNA]</scope>
    <source>
        <strain evidence="1 2">SSC/2</strain>
    </source>
</reference>